<keyword evidence="3" id="KW-1185">Reference proteome</keyword>
<feature type="signal peptide" evidence="1">
    <location>
        <begin position="1"/>
        <end position="21"/>
    </location>
</feature>
<reference evidence="2 3" key="1">
    <citation type="journal article" date="2021" name="Sci. Rep.">
        <title>Chromosome anchoring in Senegalese sole (Solea senegalensis) reveals sex-associated markers and genome rearrangements in flatfish.</title>
        <authorList>
            <person name="Guerrero-Cozar I."/>
            <person name="Gomez-Garrido J."/>
            <person name="Berbel C."/>
            <person name="Martinez-Blanch J.F."/>
            <person name="Alioto T."/>
            <person name="Claros M.G."/>
            <person name="Gagnaire P.A."/>
            <person name="Manchado M."/>
        </authorList>
    </citation>
    <scope>NUCLEOTIDE SEQUENCE [LARGE SCALE GENOMIC DNA]</scope>
    <source>
        <strain evidence="2">Sse05_10M</strain>
    </source>
</reference>
<gene>
    <name evidence="2" type="ORF">JOB18_037655</name>
</gene>
<sequence length="113" mass="12587">MLWFFLVVLTPENLTFHSTHATSWRRSLKVDTDTEGHVTTNLTFCVWSLKTDIYFHSACFVVYIVRTNNNNRICWSSSRGGGGGGGAGEASESAGIGCREYSLTLMNISFIRI</sequence>
<keyword evidence="1" id="KW-0732">Signal</keyword>
<feature type="chain" id="PRO_5043439896" description="Secreted protein" evidence="1">
    <location>
        <begin position="22"/>
        <end position="113"/>
    </location>
</feature>
<protein>
    <recommendedName>
        <fullName evidence="4">Secreted protein</fullName>
    </recommendedName>
</protein>
<name>A0AAV6SND6_SOLSE</name>
<evidence type="ECO:0000313" key="3">
    <source>
        <dbReference type="Proteomes" id="UP000693946"/>
    </source>
</evidence>
<dbReference type="AlphaFoldDB" id="A0AAV6SND6"/>
<evidence type="ECO:0008006" key="4">
    <source>
        <dbReference type="Google" id="ProtNLM"/>
    </source>
</evidence>
<organism evidence="2 3">
    <name type="scientific">Solea senegalensis</name>
    <name type="common">Senegalese sole</name>
    <dbReference type="NCBI Taxonomy" id="28829"/>
    <lineage>
        <taxon>Eukaryota</taxon>
        <taxon>Metazoa</taxon>
        <taxon>Chordata</taxon>
        <taxon>Craniata</taxon>
        <taxon>Vertebrata</taxon>
        <taxon>Euteleostomi</taxon>
        <taxon>Actinopterygii</taxon>
        <taxon>Neopterygii</taxon>
        <taxon>Teleostei</taxon>
        <taxon>Neoteleostei</taxon>
        <taxon>Acanthomorphata</taxon>
        <taxon>Carangaria</taxon>
        <taxon>Pleuronectiformes</taxon>
        <taxon>Pleuronectoidei</taxon>
        <taxon>Soleidae</taxon>
        <taxon>Solea</taxon>
    </lineage>
</organism>
<accession>A0AAV6SND6</accession>
<comment type="caution">
    <text evidence="2">The sequence shown here is derived from an EMBL/GenBank/DDBJ whole genome shotgun (WGS) entry which is preliminary data.</text>
</comment>
<evidence type="ECO:0000256" key="1">
    <source>
        <dbReference type="SAM" id="SignalP"/>
    </source>
</evidence>
<dbReference type="Proteomes" id="UP000693946">
    <property type="component" value="Linkage Group LG12"/>
</dbReference>
<evidence type="ECO:0000313" key="2">
    <source>
        <dbReference type="EMBL" id="KAG7518572.1"/>
    </source>
</evidence>
<proteinExistence type="predicted"/>
<dbReference type="EMBL" id="JAGKHQ010000004">
    <property type="protein sequence ID" value="KAG7518572.1"/>
    <property type="molecule type" value="Genomic_DNA"/>
</dbReference>